<proteinExistence type="predicted"/>
<sequence length="188" mass="21528">LYISISTFVFCVIFIIIKSLVVLTPKQNSNASKSSKEIAYKEILDSKNVTALEFIEIEKEEKTFFLTLTENGVTVIKLEPSNNSNWRMSGEYCIDNITLDDFLEVNGLYWDTILLGDDTILIYGICSPEANIKEIRAIVSNRNTYEYALEDNRRLFFLDINDKNPLTITVQGINDTNSVVAEHFRSKY</sequence>
<feature type="transmembrane region" description="Helical" evidence="1">
    <location>
        <begin position="6"/>
        <end position="24"/>
    </location>
</feature>
<comment type="caution">
    <text evidence="2">The sequence shown here is derived from an EMBL/GenBank/DDBJ whole genome shotgun (WGS) entry which is preliminary data.</text>
</comment>
<evidence type="ECO:0000256" key="1">
    <source>
        <dbReference type="SAM" id="Phobius"/>
    </source>
</evidence>
<dbReference type="Proteomes" id="UP000262969">
    <property type="component" value="Unassembled WGS sequence"/>
</dbReference>
<protein>
    <submittedName>
        <fullName evidence="2">Uncharacterized protein</fullName>
    </submittedName>
</protein>
<accession>A0A3D2X3D0</accession>
<dbReference type="EMBL" id="DPVV01000077">
    <property type="protein sequence ID" value="HCL01197.1"/>
    <property type="molecule type" value="Genomic_DNA"/>
</dbReference>
<feature type="non-terminal residue" evidence="2">
    <location>
        <position position="1"/>
    </location>
</feature>
<dbReference type="AlphaFoldDB" id="A0A3D2X3D0"/>
<name>A0A3D2X3D0_9FIRM</name>
<keyword evidence="1" id="KW-0812">Transmembrane</keyword>
<reference evidence="2 3" key="1">
    <citation type="journal article" date="2018" name="Nat. Biotechnol.">
        <title>A standardized bacterial taxonomy based on genome phylogeny substantially revises the tree of life.</title>
        <authorList>
            <person name="Parks D.H."/>
            <person name="Chuvochina M."/>
            <person name="Waite D.W."/>
            <person name="Rinke C."/>
            <person name="Skarshewski A."/>
            <person name="Chaumeil P.A."/>
            <person name="Hugenholtz P."/>
        </authorList>
    </citation>
    <scope>NUCLEOTIDE SEQUENCE [LARGE SCALE GENOMIC DNA]</scope>
    <source>
        <strain evidence="2">UBA11728</strain>
    </source>
</reference>
<evidence type="ECO:0000313" key="2">
    <source>
        <dbReference type="EMBL" id="HCL01197.1"/>
    </source>
</evidence>
<evidence type="ECO:0000313" key="3">
    <source>
        <dbReference type="Proteomes" id="UP000262969"/>
    </source>
</evidence>
<keyword evidence="1" id="KW-1133">Transmembrane helix</keyword>
<organism evidence="2 3">
    <name type="scientific">Lachnoclostridium phytofermentans</name>
    <dbReference type="NCBI Taxonomy" id="66219"/>
    <lineage>
        <taxon>Bacteria</taxon>
        <taxon>Bacillati</taxon>
        <taxon>Bacillota</taxon>
        <taxon>Clostridia</taxon>
        <taxon>Lachnospirales</taxon>
        <taxon>Lachnospiraceae</taxon>
    </lineage>
</organism>
<gene>
    <name evidence="2" type="ORF">DHW61_02090</name>
</gene>
<keyword evidence="1" id="KW-0472">Membrane</keyword>